<sequence length="337" mass="37353">MRAKDVARVYVDARHADATYWTLNDRFARLYELASRQQADIWLANDWTALPIVRRLASEQGVPYAYDTHELAVDEYAHRLLWRLTQRPVIAAIEREGIAGSAVTSCVSQGIADRLHELYRLPEKPLLIRNMPHFEIHPYRPSGEAIRVLYHGVVNVGRGLEACIDSVALWRPEFRLTIRGPGPAEYLEALAARIRAAGLGDRIVLAPPVPMIDLVKEAAHFDVGLFALPGHSEQNVHVLPNKFFEYTMAGLALCVSDLPEMTALLRQHDLGRSIPDVTPQAIAAAVNGFDRASIDVYKRRALEAAKVLNWEAEADRLFAAIGQAVAGAAEARGFAAQ</sequence>
<gene>
    <name evidence="2" type="ORF">SAMN05421844_105272</name>
</gene>
<dbReference type="Gene3D" id="3.40.50.2000">
    <property type="entry name" value="Glycogen Phosphorylase B"/>
    <property type="match status" value="2"/>
</dbReference>
<dbReference type="InterPro" id="IPR028098">
    <property type="entry name" value="Glyco_trans_4-like_N"/>
</dbReference>
<keyword evidence="3" id="KW-1185">Reference proteome</keyword>
<proteinExistence type="predicted"/>
<reference evidence="2 3" key="1">
    <citation type="submission" date="2016-10" db="EMBL/GenBank/DDBJ databases">
        <authorList>
            <person name="Varghese N."/>
            <person name="Submissions S."/>
        </authorList>
    </citation>
    <scope>NUCLEOTIDE SEQUENCE [LARGE SCALE GENOMIC DNA]</scope>
    <source>
        <strain evidence="2 3">DSM 26672</strain>
    </source>
</reference>
<evidence type="ECO:0000313" key="2">
    <source>
        <dbReference type="EMBL" id="SDG78642.1"/>
    </source>
</evidence>
<protein>
    <submittedName>
        <fullName evidence="2">Glycosyltransferase involved in cell wall bisynthesis</fullName>
    </submittedName>
</protein>
<name>A0ABY0P2V5_9HYPH</name>
<comment type="caution">
    <text evidence="2">The sequence shown here is derived from an EMBL/GenBank/DDBJ whole genome shotgun (WGS) entry which is preliminary data.</text>
</comment>
<dbReference type="SUPFAM" id="SSF53756">
    <property type="entry name" value="UDP-Glycosyltransferase/glycogen phosphorylase"/>
    <property type="match status" value="1"/>
</dbReference>
<dbReference type="Proteomes" id="UP000199468">
    <property type="component" value="Unassembled WGS sequence"/>
</dbReference>
<evidence type="ECO:0000313" key="3">
    <source>
        <dbReference type="Proteomes" id="UP000199468"/>
    </source>
</evidence>
<dbReference type="Pfam" id="PF13692">
    <property type="entry name" value="Glyco_trans_1_4"/>
    <property type="match status" value="1"/>
</dbReference>
<dbReference type="Pfam" id="PF13579">
    <property type="entry name" value="Glyco_trans_4_4"/>
    <property type="match status" value="1"/>
</dbReference>
<feature type="domain" description="Glycosyltransferase subfamily 4-like N-terminal" evidence="1">
    <location>
        <begin position="25"/>
        <end position="129"/>
    </location>
</feature>
<evidence type="ECO:0000259" key="1">
    <source>
        <dbReference type="Pfam" id="PF13579"/>
    </source>
</evidence>
<dbReference type="EMBL" id="FNBZ01000005">
    <property type="protein sequence ID" value="SDG78642.1"/>
    <property type="molecule type" value="Genomic_DNA"/>
</dbReference>
<organism evidence="2 3">
    <name type="scientific">Bosea robiniae</name>
    <dbReference type="NCBI Taxonomy" id="1036780"/>
    <lineage>
        <taxon>Bacteria</taxon>
        <taxon>Pseudomonadati</taxon>
        <taxon>Pseudomonadota</taxon>
        <taxon>Alphaproteobacteria</taxon>
        <taxon>Hyphomicrobiales</taxon>
        <taxon>Boseaceae</taxon>
        <taxon>Bosea</taxon>
    </lineage>
</organism>
<accession>A0ABY0P2V5</accession>